<proteinExistence type="predicted"/>
<sequence>MTYTKTILIIKKAAFVLMKRKAIVRKLKKRKDNYEAEGNLRTEEFCRRRIKNNFKSFRGSQFQHNQQSVQDENVDINNPGTCPEIITDKFRMAIIQNGVK</sequence>
<evidence type="ECO:0000313" key="1">
    <source>
        <dbReference type="EMBL" id="GBN60828.1"/>
    </source>
</evidence>
<keyword evidence="2" id="KW-1185">Reference proteome</keyword>
<accession>A0A4Y2Q9I3</accession>
<dbReference type="AlphaFoldDB" id="A0A4Y2Q9I3"/>
<name>A0A4Y2Q9I3_ARAVE</name>
<evidence type="ECO:0000313" key="2">
    <source>
        <dbReference type="Proteomes" id="UP000499080"/>
    </source>
</evidence>
<comment type="caution">
    <text evidence="1">The sequence shown here is derived from an EMBL/GenBank/DDBJ whole genome shotgun (WGS) entry which is preliminary data.</text>
</comment>
<dbReference type="EMBL" id="BGPR01013469">
    <property type="protein sequence ID" value="GBN60828.1"/>
    <property type="molecule type" value="Genomic_DNA"/>
</dbReference>
<reference evidence="1 2" key="1">
    <citation type="journal article" date="2019" name="Sci. Rep.">
        <title>Orb-weaving spider Araneus ventricosus genome elucidates the spidroin gene catalogue.</title>
        <authorList>
            <person name="Kono N."/>
            <person name="Nakamura H."/>
            <person name="Ohtoshi R."/>
            <person name="Moran D.A.P."/>
            <person name="Shinohara A."/>
            <person name="Yoshida Y."/>
            <person name="Fujiwara M."/>
            <person name="Mori M."/>
            <person name="Tomita M."/>
            <person name="Arakawa K."/>
        </authorList>
    </citation>
    <scope>NUCLEOTIDE SEQUENCE [LARGE SCALE GENOMIC DNA]</scope>
</reference>
<dbReference type="Proteomes" id="UP000499080">
    <property type="component" value="Unassembled WGS sequence"/>
</dbReference>
<protein>
    <submittedName>
        <fullName evidence="1">Uncharacterized protein</fullName>
    </submittedName>
</protein>
<gene>
    <name evidence="1" type="ORF">AVEN_92713_1</name>
</gene>
<organism evidence="1 2">
    <name type="scientific">Araneus ventricosus</name>
    <name type="common">Orbweaver spider</name>
    <name type="synonym">Epeira ventricosa</name>
    <dbReference type="NCBI Taxonomy" id="182803"/>
    <lineage>
        <taxon>Eukaryota</taxon>
        <taxon>Metazoa</taxon>
        <taxon>Ecdysozoa</taxon>
        <taxon>Arthropoda</taxon>
        <taxon>Chelicerata</taxon>
        <taxon>Arachnida</taxon>
        <taxon>Araneae</taxon>
        <taxon>Araneomorphae</taxon>
        <taxon>Entelegynae</taxon>
        <taxon>Araneoidea</taxon>
        <taxon>Araneidae</taxon>
        <taxon>Araneus</taxon>
    </lineage>
</organism>